<evidence type="ECO:0000256" key="1">
    <source>
        <dbReference type="SAM" id="Phobius"/>
    </source>
</evidence>
<reference evidence="2" key="1">
    <citation type="submission" date="2018-05" db="EMBL/GenBank/DDBJ databases">
        <authorList>
            <person name="Lanie J.A."/>
            <person name="Ng W.-L."/>
            <person name="Kazmierczak K.M."/>
            <person name="Andrzejewski T.M."/>
            <person name="Davidsen T.M."/>
            <person name="Wayne K.J."/>
            <person name="Tettelin H."/>
            <person name="Glass J.I."/>
            <person name="Rusch D."/>
            <person name="Podicherti R."/>
            <person name="Tsui H.-C.T."/>
            <person name="Winkler M.E."/>
        </authorList>
    </citation>
    <scope>NUCLEOTIDE SEQUENCE</scope>
</reference>
<sequence>MIETILGLTVLNTVLILYMYRVIKNHHFYYGRPEED</sequence>
<dbReference type="EMBL" id="UINC01049646">
    <property type="protein sequence ID" value="SVB61673.1"/>
    <property type="molecule type" value="Genomic_DNA"/>
</dbReference>
<gene>
    <name evidence="2" type="ORF">METZ01_LOCUS214527</name>
</gene>
<accession>A0A382FHJ2</accession>
<dbReference type="AlphaFoldDB" id="A0A382FHJ2"/>
<organism evidence="2">
    <name type="scientific">marine metagenome</name>
    <dbReference type="NCBI Taxonomy" id="408172"/>
    <lineage>
        <taxon>unclassified sequences</taxon>
        <taxon>metagenomes</taxon>
        <taxon>ecological metagenomes</taxon>
    </lineage>
</organism>
<keyword evidence="1" id="KW-0472">Membrane</keyword>
<protein>
    <submittedName>
        <fullName evidence="2">Uncharacterized protein</fullName>
    </submittedName>
</protein>
<keyword evidence="1" id="KW-1133">Transmembrane helix</keyword>
<name>A0A382FHJ2_9ZZZZ</name>
<feature type="transmembrane region" description="Helical" evidence="1">
    <location>
        <begin position="6"/>
        <end position="23"/>
    </location>
</feature>
<keyword evidence="1" id="KW-0812">Transmembrane</keyword>
<evidence type="ECO:0000313" key="2">
    <source>
        <dbReference type="EMBL" id="SVB61673.1"/>
    </source>
</evidence>
<proteinExistence type="predicted"/>